<proteinExistence type="predicted"/>
<comment type="caution">
    <text evidence="1">The sequence shown here is derived from an EMBL/GenBank/DDBJ whole genome shotgun (WGS) entry which is preliminary data.</text>
</comment>
<dbReference type="Proteomes" id="UP001221898">
    <property type="component" value="Unassembled WGS sequence"/>
</dbReference>
<dbReference type="AlphaFoldDB" id="A0AAD7RGE4"/>
<gene>
    <name evidence="1" type="ORF">AAFF_G00216300</name>
</gene>
<name>A0AAD7RGE4_9TELE</name>
<sequence length="226" mass="23734">MVECCWTAASSSRSRMVHSPMVIERWGPRAVAMILYTRPLSWAGLAWGINVPALTPPTPSSSSVRRVGPYVPESAPAPPLRAYTTRRTPVDFDARGLAVPERLLLLPPAAERSPNVPSNFPVSRIEAAQACESARLAVVGVRGARSSTANQSERPGGSHRAVPETLRCSSGVAVPGGQATVSAPLKRDCGGRGRCGMPPSADCGAACRLVGVRRSAAHRGDALHGE</sequence>
<protein>
    <submittedName>
        <fullName evidence="1">Uncharacterized protein</fullName>
    </submittedName>
</protein>
<dbReference type="EMBL" id="JAINUG010000288">
    <property type="protein sequence ID" value="KAJ8383659.1"/>
    <property type="molecule type" value="Genomic_DNA"/>
</dbReference>
<evidence type="ECO:0000313" key="1">
    <source>
        <dbReference type="EMBL" id="KAJ8383659.1"/>
    </source>
</evidence>
<accession>A0AAD7RGE4</accession>
<organism evidence="1 2">
    <name type="scientific">Aldrovandia affinis</name>
    <dbReference type="NCBI Taxonomy" id="143900"/>
    <lineage>
        <taxon>Eukaryota</taxon>
        <taxon>Metazoa</taxon>
        <taxon>Chordata</taxon>
        <taxon>Craniata</taxon>
        <taxon>Vertebrata</taxon>
        <taxon>Euteleostomi</taxon>
        <taxon>Actinopterygii</taxon>
        <taxon>Neopterygii</taxon>
        <taxon>Teleostei</taxon>
        <taxon>Notacanthiformes</taxon>
        <taxon>Halosauridae</taxon>
        <taxon>Aldrovandia</taxon>
    </lineage>
</organism>
<reference evidence="1" key="1">
    <citation type="journal article" date="2023" name="Science">
        <title>Genome structures resolve the early diversification of teleost fishes.</title>
        <authorList>
            <person name="Parey E."/>
            <person name="Louis A."/>
            <person name="Montfort J."/>
            <person name="Bouchez O."/>
            <person name="Roques C."/>
            <person name="Iampietro C."/>
            <person name="Lluch J."/>
            <person name="Castinel A."/>
            <person name="Donnadieu C."/>
            <person name="Desvignes T."/>
            <person name="Floi Bucao C."/>
            <person name="Jouanno E."/>
            <person name="Wen M."/>
            <person name="Mejri S."/>
            <person name="Dirks R."/>
            <person name="Jansen H."/>
            <person name="Henkel C."/>
            <person name="Chen W.J."/>
            <person name="Zahm M."/>
            <person name="Cabau C."/>
            <person name="Klopp C."/>
            <person name="Thompson A.W."/>
            <person name="Robinson-Rechavi M."/>
            <person name="Braasch I."/>
            <person name="Lecointre G."/>
            <person name="Bobe J."/>
            <person name="Postlethwait J.H."/>
            <person name="Berthelot C."/>
            <person name="Roest Crollius H."/>
            <person name="Guiguen Y."/>
        </authorList>
    </citation>
    <scope>NUCLEOTIDE SEQUENCE</scope>
    <source>
        <strain evidence="1">NC1722</strain>
    </source>
</reference>
<evidence type="ECO:0000313" key="2">
    <source>
        <dbReference type="Proteomes" id="UP001221898"/>
    </source>
</evidence>
<keyword evidence="2" id="KW-1185">Reference proteome</keyword>